<reference evidence="1 2" key="1">
    <citation type="submission" date="2019-09" db="EMBL/GenBank/DDBJ databases">
        <title>In-depth cultivation of the pig gut microbiome towards novel bacterial diversity and tailored functional studies.</title>
        <authorList>
            <person name="Wylensek D."/>
            <person name="Hitch T.C.A."/>
            <person name="Clavel T."/>
        </authorList>
    </citation>
    <scope>NUCLEOTIDE SEQUENCE [LARGE SCALE GENOMIC DNA]</scope>
    <source>
        <strain evidence="1 2">PG-178-WT-4</strain>
    </source>
</reference>
<dbReference type="Proteomes" id="UP000477488">
    <property type="component" value="Unassembled WGS sequence"/>
</dbReference>
<protein>
    <submittedName>
        <fullName evidence="1">Uncharacterized protein</fullName>
    </submittedName>
</protein>
<accession>A0A6L5XK18</accession>
<evidence type="ECO:0000313" key="2">
    <source>
        <dbReference type="Proteomes" id="UP000477488"/>
    </source>
</evidence>
<comment type="caution">
    <text evidence="1">The sequence shown here is derived from an EMBL/GenBank/DDBJ whole genome shotgun (WGS) entry which is preliminary data.</text>
</comment>
<gene>
    <name evidence="1" type="ORF">FYJ44_05605</name>
</gene>
<keyword evidence="2" id="KW-1185">Reference proteome</keyword>
<proteinExistence type="predicted"/>
<dbReference type="EMBL" id="VUMH01000004">
    <property type="protein sequence ID" value="MSS27536.1"/>
    <property type="molecule type" value="Genomic_DNA"/>
</dbReference>
<organism evidence="1 2">
    <name type="scientific">Desulfovibrio porci</name>
    <dbReference type="NCBI Taxonomy" id="2605782"/>
    <lineage>
        <taxon>Bacteria</taxon>
        <taxon>Pseudomonadati</taxon>
        <taxon>Thermodesulfobacteriota</taxon>
        <taxon>Desulfovibrionia</taxon>
        <taxon>Desulfovibrionales</taxon>
        <taxon>Desulfovibrionaceae</taxon>
        <taxon>Desulfovibrio</taxon>
    </lineage>
</organism>
<sequence>MLSARADASDFSFADLLFVVIIRQNQPFRRGRRHLALFAAHVLEYISALDARKLARFANGHGPLGRLPVGFRAKSAIFLARAEKSCFSRCDAGALAVGELVSRTDKDSTASYG</sequence>
<name>A0A6L5XK18_9BACT</name>
<evidence type="ECO:0000313" key="1">
    <source>
        <dbReference type="EMBL" id="MSS27536.1"/>
    </source>
</evidence>
<dbReference type="AlphaFoldDB" id="A0A6L5XK18"/>